<feature type="domain" description="T6SS Phospholipase effector Tle1-like catalytic" evidence="1">
    <location>
        <begin position="2"/>
        <end position="258"/>
    </location>
</feature>
<evidence type="ECO:0000259" key="1">
    <source>
        <dbReference type="Pfam" id="PF09994"/>
    </source>
</evidence>
<dbReference type="PANTHER" id="PTHR33840">
    <property type="match status" value="1"/>
</dbReference>
<dbReference type="Pfam" id="PF09994">
    <property type="entry name" value="T6SS_Tle1-like_cat"/>
    <property type="match status" value="1"/>
</dbReference>
<dbReference type="InterPro" id="IPR018712">
    <property type="entry name" value="Tle1-like_cat"/>
</dbReference>
<comment type="caution">
    <text evidence="2">The sequence shown here is derived from an EMBL/GenBank/DDBJ whole genome shotgun (WGS) entry which is preliminary data.</text>
</comment>
<protein>
    <recommendedName>
        <fullName evidence="1">T6SS Phospholipase effector Tle1-like catalytic domain-containing protein</fullName>
    </recommendedName>
</protein>
<organism evidence="2 3">
    <name type="scientific">Caballeronia fortuita</name>
    <dbReference type="NCBI Taxonomy" id="1777138"/>
    <lineage>
        <taxon>Bacteria</taxon>
        <taxon>Pseudomonadati</taxon>
        <taxon>Pseudomonadota</taxon>
        <taxon>Betaproteobacteria</taxon>
        <taxon>Burkholderiales</taxon>
        <taxon>Burkholderiaceae</taxon>
        <taxon>Caballeronia</taxon>
    </lineage>
</organism>
<accession>A0A158AYS8</accession>
<proteinExistence type="predicted"/>
<evidence type="ECO:0000313" key="2">
    <source>
        <dbReference type="EMBL" id="SAK62879.1"/>
    </source>
</evidence>
<sequence>MNLAIFFDGTWNEPNDRTNAYLLYKLAPETDQQETLYVPGVGTQGNGLFSLANKFLGGAFGDGLSENIKSGYAWLCQRYKPDAKIYIFGFSRGAYSARSLAGLIRKCGLANDWSPQSIDQAYGIYRDKDVGPADDSVVEFRKQFTREVNVEFIGVWDTVGELGIPVDGVPAPGFSSYYKFHDTTLSNSTKAAYHAIAANEFRSLYKPTLWTRGTDARGADLPLEQRWFAGAHANVGGGYVTPPRTPEDLLPLIPAEWLRKKAAERGLAIDGPIAIPPQAFQSQPIDSYAEFTTHHPFLQAVCRKEPRAAGTALNETIDPSLLERLGVPGFLDMYPTLVAQLKALPRGN</sequence>
<keyword evidence="3" id="KW-1185">Reference proteome</keyword>
<dbReference type="EMBL" id="FCNX02000005">
    <property type="protein sequence ID" value="SAK62879.1"/>
    <property type="molecule type" value="Genomic_DNA"/>
</dbReference>
<reference evidence="2" key="1">
    <citation type="submission" date="2016-01" db="EMBL/GenBank/DDBJ databases">
        <authorList>
            <person name="Peeters C."/>
        </authorList>
    </citation>
    <scope>NUCLEOTIDE SEQUENCE</scope>
    <source>
        <strain evidence="2">LMG 29320</strain>
    </source>
</reference>
<gene>
    <name evidence="2" type="ORF">AWB77_02216</name>
</gene>
<dbReference type="AlphaFoldDB" id="A0A158AYS8"/>
<name>A0A158AYS8_9BURK</name>
<dbReference type="SUPFAM" id="SSF53474">
    <property type="entry name" value="alpha/beta-Hydrolases"/>
    <property type="match status" value="1"/>
</dbReference>
<dbReference type="RefSeq" id="WP_061134782.1">
    <property type="nucleotide sequence ID" value="NZ_FCNX02000005.1"/>
</dbReference>
<evidence type="ECO:0000313" key="3">
    <source>
        <dbReference type="Proteomes" id="UP000054903"/>
    </source>
</evidence>
<dbReference type="PANTHER" id="PTHR33840:SF1">
    <property type="entry name" value="TLE1 PHOSPHOLIPASE DOMAIN-CONTAINING PROTEIN"/>
    <property type="match status" value="1"/>
</dbReference>
<dbReference type="Proteomes" id="UP000054903">
    <property type="component" value="Unassembled WGS sequence"/>
</dbReference>
<dbReference type="OrthoDB" id="4378831at2"/>
<dbReference type="InterPro" id="IPR029058">
    <property type="entry name" value="AB_hydrolase_fold"/>
</dbReference>